<comment type="subcellular location">
    <subcellularLocation>
        <location evidence="1">Membrane</location>
        <topology evidence="1">Multi-pass membrane protein</topology>
    </subcellularLocation>
</comment>
<dbReference type="InterPro" id="IPR011701">
    <property type="entry name" value="MFS"/>
</dbReference>
<feature type="transmembrane region" description="Helical" evidence="8">
    <location>
        <begin position="104"/>
        <end position="123"/>
    </location>
</feature>
<dbReference type="SUPFAM" id="SSF54909">
    <property type="entry name" value="Dimeric alpha+beta barrel"/>
    <property type="match status" value="1"/>
</dbReference>
<dbReference type="Pfam" id="PF05336">
    <property type="entry name" value="rhaM"/>
    <property type="match status" value="1"/>
</dbReference>
<dbReference type="Gene3D" id="1.20.1250.20">
    <property type="entry name" value="MFS general substrate transporter like domains"/>
    <property type="match status" value="2"/>
</dbReference>
<evidence type="ECO:0000256" key="4">
    <source>
        <dbReference type="ARBA" id="ARBA00022692"/>
    </source>
</evidence>
<accession>A0A9W9HYX4</accession>
<feature type="transmembrane region" description="Helical" evidence="8">
    <location>
        <begin position="318"/>
        <end position="342"/>
    </location>
</feature>
<comment type="similarity">
    <text evidence="2">Belongs to the major facilitator superfamily. Nitrate/nitrite porter (TC 2.A.1.8) family.</text>
</comment>
<feature type="transmembrane region" description="Helical" evidence="8">
    <location>
        <begin position="421"/>
        <end position="444"/>
    </location>
</feature>
<feature type="transmembrane region" description="Helical" evidence="8">
    <location>
        <begin position="129"/>
        <end position="153"/>
    </location>
</feature>
<evidence type="ECO:0000313" key="10">
    <source>
        <dbReference type="EMBL" id="KAJ5161579.1"/>
    </source>
</evidence>
<evidence type="ECO:0000256" key="2">
    <source>
        <dbReference type="ARBA" id="ARBA00008432"/>
    </source>
</evidence>
<evidence type="ECO:0000256" key="8">
    <source>
        <dbReference type="SAM" id="Phobius"/>
    </source>
</evidence>
<dbReference type="OrthoDB" id="434240at2759"/>
<evidence type="ECO:0000313" key="11">
    <source>
        <dbReference type="Proteomes" id="UP001146351"/>
    </source>
</evidence>
<evidence type="ECO:0000256" key="6">
    <source>
        <dbReference type="ARBA" id="ARBA00023063"/>
    </source>
</evidence>
<dbReference type="GO" id="GO:0016857">
    <property type="term" value="F:racemase and epimerase activity, acting on carbohydrates and derivatives"/>
    <property type="evidence" value="ECO:0007669"/>
    <property type="project" value="InterPro"/>
</dbReference>
<feature type="transmembrane region" description="Helical" evidence="8">
    <location>
        <begin position="362"/>
        <end position="384"/>
    </location>
</feature>
<dbReference type="Proteomes" id="UP001146351">
    <property type="component" value="Unassembled WGS sequence"/>
</dbReference>
<protein>
    <recommendedName>
        <fullName evidence="9">Major facilitator superfamily (MFS) profile domain-containing protein</fullName>
    </recommendedName>
</protein>
<reference evidence="10" key="1">
    <citation type="submission" date="2022-11" db="EMBL/GenBank/DDBJ databases">
        <authorList>
            <person name="Petersen C."/>
        </authorList>
    </citation>
    <scope>NUCLEOTIDE SEQUENCE</scope>
    <source>
        <strain evidence="10">IBT 21917</strain>
    </source>
</reference>
<reference evidence="10" key="2">
    <citation type="journal article" date="2023" name="IMA Fungus">
        <title>Comparative genomic study of the Penicillium genus elucidates a diverse pangenome and 15 lateral gene transfer events.</title>
        <authorList>
            <person name="Petersen C."/>
            <person name="Sorensen T."/>
            <person name="Nielsen M.R."/>
            <person name="Sondergaard T.E."/>
            <person name="Sorensen J.L."/>
            <person name="Fitzpatrick D.A."/>
            <person name="Frisvad J.C."/>
            <person name="Nielsen K.L."/>
        </authorList>
    </citation>
    <scope>NUCLEOTIDE SEQUENCE</scope>
    <source>
        <strain evidence="10">IBT 21917</strain>
    </source>
</reference>
<sequence>MAVGFLKLLVASPEINPGNRKARSIPVLNPFDQYGRVFFFSWLGFMVAFLSWYAFPPLLTVTIKGDLHMTQEDVANSNIVALLATLLVRLVAGPLCDRFGPRLVFVGLLLCGAIPTAMSGLVTNPKGLIALRFFIGILGGTFVPCQVWCTGFFDKKIVGTANSLAGGWGNAGGGITYFVMPAIFDSLVASQGLAPHKAWRVAYVVPFIIITAVALGMLFLCEDTPTGRWSERHLWAKEARSTDVSPDGNIVDINSGTSSSGPSGPPSVYNITTVDVEKKGTYSPRVVDKDASAMGQMDVFKQETVVAPSRNDALRVAFSLPTLAVAIPYACSFGAELAINSILGTYYADNFPTMGQTETGQWAAMFGLLNVVCRPAGGFIADLLYRWTDNVWSKKLLLSFLGLAMGAFQLAIGLSNPTSQGTMFGLIAGLAFFLEACNGANFAVVPHVHPYANGVVSGLVGGFGNLGGIIFAIIFRYNGSQYGRSMWIIGAISLAANLADSITDLAPSSGFLKTMAPVRRIAQIVHLKPTAVAAYKECHANVWPEVLQQIKDCNITDYTIFFDNDRTLFATFKYIGTDFEGDMESMRANPKVREWWAMTDGMQESPITGAVNSADGPGWWKVLDEVFHTD</sequence>
<dbReference type="PROSITE" id="PS50850">
    <property type="entry name" value="MFS"/>
    <property type="match status" value="1"/>
</dbReference>
<dbReference type="GO" id="GO:0015113">
    <property type="term" value="F:nitrite transmembrane transporter activity"/>
    <property type="evidence" value="ECO:0007669"/>
    <property type="project" value="InterPro"/>
</dbReference>
<organism evidence="10 11">
    <name type="scientific">Penicillium capsulatum</name>
    <dbReference type="NCBI Taxonomy" id="69766"/>
    <lineage>
        <taxon>Eukaryota</taxon>
        <taxon>Fungi</taxon>
        <taxon>Dikarya</taxon>
        <taxon>Ascomycota</taxon>
        <taxon>Pezizomycotina</taxon>
        <taxon>Eurotiomycetes</taxon>
        <taxon>Eurotiomycetidae</taxon>
        <taxon>Eurotiales</taxon>
        <taxon>Aspergillaceae</taxon>
        <taxon>Penicillium</taxon>
    </lineage>
</organism>
<evidence type="ECO:0000256" key="3">
    <source>
        <dbReference type="ARBA" id="ARBA00022448"/>
    </source>
</evidence>
<dbReference type="AlphaFoldDB" id="A0A9W9HYX4"/>
<dbReference type="InterPro" id="IPR036259">
    <property type="entry name" value="MFS_trans_sf"/>
</dbReference>
<feature type="transmembrane region" description="Helical" evidence="8">
    <location>
        <begin position="165"/>
        <end position="189"/>
    </location>
</feature>
<dbReference type="Gene3D" id="3.30.70.100">
    <property type="match status" value="1"/>
</dbReference>
<dbReference type="GO" id="GO:0016020">
    <property type="term" value="C:membrane"/>
    <property type="evidence" value="ECO:0007669"/>
    <property type="project" value="UniProtKB-SubCell"/>
</dbReference>
<feature type="transmembrane region" description="Helical" evidence="8">
    <location>
        <begin position="37"/>
        <end position="55"/>
    </location>
</feature>
<dbReference type="FunFam" id="1.20.1250.20:FF:000382">
    <property type="entry name" value="Nitrate transporter CrnA"/>
    <property type="match status" value="1"/>
</dbReference>
<dbReference type="CDD" id="cd17341">
    <property type="entry name" value="MFS_NRT2_like"/>
    <property type="match status" value="1"/>
</dbReference>
<dbReference type="Pfam" id="PF07690">
    <property type="entry name" value="MFS_1"/>
    <property type="match status" value="1"/>
</dbReference>
<dbReference type="NCBIfam" id="TIGR00886">
    <property type="entry name" value="2A0108"/>
    <property type="match status" value="1"/>
</dbReference>
<keyword evidence="7 8" id="KW-0472">Membrane</keyword>
<keyword evidence="5 8" id="KW-1133">Transmembrane helix</keyword>
<evidence type="ECO:0000256" key="1">
    <source>
        <dbReference type="ARBA" id="ARBA00004141"/>
    </source>
</evidence>
<dbReference type="InterPro" id="IPR020846">
    <property type="entry name" value="MFS_dom"/>
</dbReference>
<dbReference type="SUPFAM" id="SSF103473">
    <property type="entry name" value="MFS general substrate transporter"/>
    <property type="match status" value="1"/>
</dbReference>
<feature type="transmembrane region" description="Helical" evidence="8">
    <location>
        <begin position="451"/>
        <end position="475"/>
    </location>
</feature>
<keyword evidence="4 8" id="KW-0812">Transmembrane</keyword>
<dbReference type="InterPro" id="IPR044772">
    <property type="entry name" value="NO3_transporter"/>
</dbReference>
<dbReference type="InterPro" id="IPR004737">
    <property type="entry name" value="NO3_transporter_NarK/NarU-like"/>
</dbReference>
<feature type="transmembrane region" description="Helical" evidence="8">
    <location>
        <begin position="75"/>
        <end position="92"/>
    </location>
</feature>
<evidence type="ECO:0000256" key="5">
    <source>
        <dbReference type="ARBA" id="ARBA00022989"/>
    </source>
</evidence>
<dbReference type="GO" id="GO:0015112">
    <property type="term" value="F:nitrate transmembrane transporter activity"/>
    <property type="evidence" value="ECO:0007669"/>
    <property type="project" value="InterPro"/>
</dbReference>
<keyword evidence="6" id="KW-0534">Nitrate assimilation</keyword>
<dbReference type="InterPro" id="IPR008000">
    <property type="entry name" value="Rham/fucose_mutarotase"/>
</dbReference>
<keyword evidence="11" id="KW-1185">Reference proteome</keyword>
<name>A0A9W9HYX4_9EURO</name>
<dbReference type="PANTHER" id="PTHR23515">
    <property type="entry name" value="HIGH-AFFINITY NITRATE TRANSPORTER 2.3"/>
    <property type="match status" value="1"/>
</dbReference>
<evidence type="ECO:0000259" key="9">
    <source>
        <dbReference type="PROSITE" id="PS50850"/>
    </source>
</evidence>
<comment type="caution">
    <text evidence="10">The sequence shown here is derived from an EMBL/GenBank/DDBJ whole genome shotgun (WGS) entry which is preliminary data.</text>
</comment>
<feature type="domain" description="Major facilitator superfamily (MFS) profile" evidence="9">
    <location>
        <begin position="37"/>
        <end position="508"/>
    </location>
</feature>
<dbReference type="EMBL" id="JAPQKO010000005">
    <property type="protein sequence ID" value="KAJ5161579.1"/>
    <property type="molecule type" value="Genomic_DNA"/>
</dbReference>
<dbReference type="InterPro" id="IPR011008">
    <property type="entry name" value="Dimeric_a/b-barrel"/>
</dbReference>
<evidence type="ECO:0000256" key="7">
    <source>
        <dbReference type="ARBA" id="ARBA00023136"/>
    </source>
</evidence>
<gene>
    <name evidence="10" type="ORF">N7492_006971</name>
</gene>
<feature type="transmembrane region" description="Helical" evidence="8">
    <location>
        <begin position="396"/>
        <end position="415"/>
    </location>
</feature>
<keyword evidence="3" id="KW-0813">Transport</keyword>
<proteinExistence type="inferred from homology"/>
<dbReference type="GO" id="GO:0042128">
    <property type="term" value="P:nitrate assimilation"/>
    <property type="evidence" value="ECO:0007669"/>
    <property type="project" value="UniProtKB-KW"/>
</dbReference>
<feature type="transmembrane region" description="Helical" evidence="8">
    <location>
        <begin position="201"/>
        <end position="221"/>
    </location>
</feature>